<comment type="cofactor">
    <cofactor evidence="13">
        <name>[2Fe-2S] cluster</name>
        <dbReference type="ChEBI" id="CHEBI:190135"/>
    </cofactor>
</comment>
<evidence type="ECO:0000256" key="5">
    <source>
        <dbReference type="ARBA" id="ARBA00022714"/>
    </source>
</evidence>
<feature type="domain" description="4Fe-4S His(Cys)3-ligated-type" evidence="17">
    <location>
        <begin position="80"/>
        <end position="119"/>
    </location>
</feature>
<dbReference type="GO" id="GO:0042773">
    <property type="term" value="P:ATP synthesis coupled electron transport"/>
    <property type="evidence" value="ECO:0007669"/>
    <property type="project" value="InterPro"/>
</dbReference>
<keyword evidence="11" id="KW-0520">NAD</keyword>
<dbReference type="Gene3D" id="3.40.228.10">
    <property type="entry name" value="Dimethylsulfoxide Reductase, domain 2"/>
    <property type="match status" value="1"/>
</dbReference>
<dbReference type="Pfam" id="PF00384">
    <property type="entry name" value="Molybdopterin"/>
    <property type="match status" value="1"/>
</dbReference>
<keyword evidence="4" id="KW-0004">4Fe-4S</keyword>
<keyword evidence="7" id="KW-0479">Metal-binding</keyword>
<dbReference type="SUPFAM" id="SSF54292">
    <property type="entry name" value="2Fe-2S ferredoxin-like"/>
    <property type="match status" value="1"/>
</dbReference>
<proteinExistence type="inferred from homology"/>
<keyword evidence="10" id="KW-0411">Iron-sulfur</keyword>
<evidence type="ECO:0000256" key="11">
    <source>
        <dbReference type="ARBA" id="ARBA00023027"/>
    </source>
</evidence>
<keyword evidence="19" id="KW-1185">Reference proteome</keyword>
<dbReference type="PANTHER" id="PTHR43105">
    <property type="entry name" value="RESPIRATORY NITRATE REDUCTASE"/>
    <property type="match status" value="1"/>
</dbReference>
<dbReference type="PROSITE" id="PS51839">
    <property type="entry name" value="4FE4S_HC3"/>
    <property type="match status" value="1"/>
</dbReference>
<feature type="domain" description="2Fe-2S ferredoxin-type" evidence="15">
    <location>
        <begin position="2"/>
        <end position="80"/>
    </location>
</feature>
<dbReference type="InterPro" id="IPR006963">
    <property type="entry name" value="Mopterin_OxRdtase_4Fe-4S_dom"/>
</dbReference>
<dbReference type="Proteomes" id="UP000556026">
    <property type="component" value="Unassembled WGS sequence"/>
</dbReference>
<dbReference type="GO" id="GO:0051539">
    <property type="term" value="F:4 iron, 4 sulfur cluster binding"/>
    <property type="evidence" value="ECO:0007669"/>
    <property type="project" value="UniProtKB-KW"/>
</dbReference>
<dbReference type="InterPro" id="IPR054351">
    <property type="entry name" value="NADH_UbQ_OxRdtase_ferredoxin"/>
</dbReference>
<dbReference type="AlphaFoldDB" id="A0A6V8MGA2"/>
<dbReference type="InterPro" id="IPR019574">
    <property type="entry name" value="NADH_UbQ_OxRdtase_Gsu_4Fe4S-bd"/>
</dbReference>
<dbReference type="GO" id="GO:0003954">
    <property type="term" value="F:NADH dehydrogenase activity"/>
    <property type="evidence" value="ECO:0007669"/>
    <property type="project" value="TreeGrafter"/>
</dbReference>
<dbReference type="InterPro" id="IPR000283">
    <property type="entry name" value="NADH_UbQ_OxRdtase_75kDa_su_CS"/>
</dbReference>
<dbReference type="SMART" id="SM00926">
    <property type="entry name" value="Molybdop_Fe4S4"/>
    <property type="match status" value="1"/>
</dbReference>
<comment type="subcellular location">
    <subcellularLocation>
        <location evidence="2">Membrane</location>
    </subcellularLocation>
</comment>
<comment type="caution">
    <text evidence="18">The sequence shown here is derived from an EMBL/GenBank/DDBJ whole genome shotgun (WGS) entry which is preliminary data.</text>
</comment>
<dbReference type="CDD" id="cd00207">
    <property type="entry name" value="fer2"/>
    <property type="match status" value="1"/>
</dbReference>
<accession>A0A6V8MGA2</accession>
<dbReference type="GO" id="GO:0016020">
    <property type="term" value="C:membrane"/>
    <property type="evidence" value="ECO:0007669"/>
    <property type="project" value="UniProtKB-SubCell"/>
</dbReference>
<dbReference type="InterPro" id="IPR006656">
    <property type="entry name" value="Mopterin_OxRdtase"/>
</dbReference>
<evidence type="ECO:0000256" key="12">
    <source>
        <dbReference type="ARBA" id="ARBA00023136"/>
    </source>
</evidence>
<evidence type="ECO:0000256" key="13">
    <source>
        <dbReference type="ARBA" id="ARBA00034078"/>
    </source>
</evidence>
<gene>
    <name evidence="18" type="primary">nuoG-2</name>
    <name evidence="18" type="ORF">GMST_12590</name>
</gene>
<evidence type="ECO:0000256" key="4">
    <source>
        <dbReference type="ARBA" id="ARBA00022485"/>
    </source>
</evidence>
<dbReference type="Pfam" id="PF22117">
    <property type="entry name" value="Fer4_Nqo3"/>
    <property type="match status" value="1"/>
</dbReference>
<evidence type="ECO:0000259" key="16">
    <source>
        <dbReference type="PROSITE" id="PS51669"/>
    </source>
</evidence>
<dbReference type="PANTHER" id="PTHR43105:SF10">
    <property type="entry name" value="NADH-QUINONE OXIDOREDUCTASE SUBUNIT G"/>
    <property type="match status" value="1"/>
</dbReference>
<evidence type="ECO:0000256" key="1">
    <source>
        <dbReference type="ARBA" id="ARBA00001966"/>
    </source>
</evidence>
<dbReference type="Pfam" id="PF10588">
    <property type="entry name" value="NADH-G_4Fe-4S_3"/>
    <property type="match status" value="1"/>
</dbReference>
<feature type="compositionally biased region" description="Pro residues" evidence="14">
    <location>
        <begin position="583"/>
        <end position="596"/>
    </location>
</feature>
<dbReference type="Gene3D" id="3.10.20.740">
    <property type="match status" value="1"/>
</dbReference>
<feature type="region of interest" description="Disordered" evidence="14">
    <location>
        <begin position="578"/>
        <end position="602"/>
    </location>
</feature>
<name>A0A6V8MGA2_9BACT</name>
<evidence type="ECO:0000256" key="14">
    <source>
        <dbReference type="SAM" id="MobiDB-lite"/>
    </source>
</evidence>
<dbReference type="SMART" id="SM00929">
    <property type="entry name" value="NADH-G_4Fe-4S_3"/>
    <property type="match status" value="1"/>
</dbReference>
<dbReference type="FunFam" id="3.10.20.740:FF:000004">
    <property type="entry name" value="NADH-quinone oxidoreductase"/>
    <property type="match status" value="1"/>
</dbReference>
<evidence type="ECO:0000256" key="9">
    <source>
        <dbReference type="ARBA" id="ARBA00023004"/>
    </source>
</evidence>
<dbReference type="PROSITE" id="PS00642">
    <property type="entry name" value="COMPLEX1_75K_2"/>
    <property type="match status" value="1"/>
</dbReference>
<dbReference type="InterPro" id="IPR036010">
    <property type="entry name" value="2Fe-2S_ferredoxin-like_sf"/>
</dbReference>
<keyword evidence="9" id="KW-0408">Iron</keyword>
<reference evidence="19" key="1">
    <citation type="submission" date="2020-06" db="EMBL/GenBank/DDBJ databases">
        <title>Draft genomic sequence of Geomonas sp. Red330.</title>
        <authorList>
            <person name="Itoh H."/>
            <person name="Zhenxing X."/>
            <person name="Ushijima N."/>
            <person name="Masuda Y."/>
            <person name="Shiratori Y."/>
            <person name="Senoo K."/>
        </authorList>
    </citation>
    <scope>NUCLEOTIDE SEQUENCE [LARGE SCALE GENOMIC DNA]</scope>
    <source>
        <strain evidence="19">Red330</strain>
    </source>
</reference>
<evidence type="ECO:0000256" key="6">
    <source>
        <dbReference type="ARBA" id="ARBA00022719"/>
    </source>
</evidence>
<organism evidence="18 19">
    <name type="scientific">Geomonas silvestris</name>
    <dbReference type="NCBI Taxonomy" id="2740184"/>
    <lineage>
        <taxon>Bacteria</taxon>
        <taxon>Pseudomonadati</taxon>
        <taxon>Thermodesulfobacteriota</taxon>
        <taxon>Desulfuromonadia</taxon>
        <taxon>Geobacterales</taxon>
        <taxon>Geobacteraceae</taxon>
        <taxon>Geomonas</taxon>
    </lineage>
</organism>
<dbReference type="SUPFAM" id="SSF53706">
    <property type="entry name" value="Formate dehydrogenase/DMSO reductase, domains 1-3"/>
    <property type="match status" value="1"/>
</dbReference>
<dbReference type="GO" id="GO:0048038">
    <property type="term" value="F:quinone binding"/>
    <property type="evidence" value="ECO:0007669"/>
    <property type="project" value="UniProtKB-KW"/>
</dbReference>
<evidence type="ECO:0000313" key="19">
    <source>
        <dbReference type="Proteomes" id="UP000556026"/>
    </source>
</evidence>
<dbReference type="Pfam" id="PF04879">
    <property type="entry name" value="Molybdop_Fe4S4"/>
    <property type="match status" value="1"/>
</dbReference>
<dbReference type="InterPro" id="IPR001041">
    <property type="entry name" value="2Fe-2S_ferredoxin-type"/>
</dbReference>
<protein>
    <submittedName>
        <fullName evidence="18">NADH-quinone oxidoreductase</fullName>
    </submittedName>
</protein>
<dbReference type="EMBL" id="BLXX01000002">
    <property type="protein sequence ID" value="GFO58934.1"/>
    <property type="molecule type" value="Genomic_DNA"/>
</dbReference>
<evidence type="ECO:0000313" key="18">
    <source>
        <dbReference type="EMBL" id="GFO58934.1"/>
    </source>
</evidence>
<dbReference type="GO" id="GO:0051537">
    <property type="term" value="F:2 iron, 2 sulfur cluster binding"/>
    <property type="evidence" value="ECO:0007669"/>
    <property type="project" value="UniProtKB-KW"/>
</dbReference>
<evidence type="ECO:0000256" key="7">
    <source>
        <dbReference type="ARBA" id="ARBA00022723"/>
    </source>
</evidence>
<dbReference type="SUPFAM" id="SSF54862">
    <property type="entry name" value="4Fe-4S ferredoxins"/>
    <property type="match status" value="1"/>
</dbReference>
<comment type="cofactor">
    <cofactor evidence="1">
        <name>[4Fe-4S] cluster</name>
        <dbReference type="ChEBI" id="CHEBI:49883"/>
    </cofactor>
</comment>
<sequence>MPKLIIDNLPVEVAPGTTVLEAARSIGITIPHFCYHPALALASACRLCAVKMLDGPVKGIQMSCSLPAQDGMVVSTTDPEALKMRALVIEWLMMNHPHDCPVCDEGGECLLQDFTIAGGHSRRRYQGDKRTHRNQYLGEHVYHEMNRCIQCYRCVRFYQDYAGGTDFGVTGSAGRVYFGRFEDGPLESPFSGNLVDICPTGVFTDKTGRYRARYWDYQFSPSICQHCSVGCNLAPQAFQREVIKIVGRRNDQVNSWFICDRARFDKKGINDPSRPREPKVDGEATDYETALDALAARIYDFLEVHGPESLAFVGSSRLSLEGCLMLGELAANFEAAALSFYGDPAEAKGSQFATELLTEQNVAAPADLASADCIVLLSVDLMNEGPMLAPFIRKASLTGTKVYRVDAPALPSEQRLPFDCLDAATLAEVPLETASRAIVVCHAARTPHEELAPLAAKGVRLAVLQPGPNGFAAGLAARKHGAVPFAEVLAAKKVRGIVAFESDLSAANLKGVTVLGCADWRTSELAQKAGVFLPTTTWMESTGTSINFEGRAQRFERTFRPGLPLRGLDAKYYAQSRYGEPAPGQPEVPPPQPPRIPRGEIPGGQEIEAWKAMARLLEKLGGEPIVEPLTGSWRPLREMDPEAGGERIFGLFKSSEPDTL</sequence>
<feature type="domain" description="4Fe-4S Mo/W bis-MGD-type" evidence="16">
    <location>
        <begin position="217"/>
        <end position="273"/>
    </location>
</feature>
<dbReference type="PROSITE" id="PS00643">
    <property type="entry name" value="COMPLEX1_75K_3"/>
    <property type="match status" value="1"/>
</dbReference>
<keyword evidence="12" id="KW-0472">Membrane</keyword>
<evidence type="ECO:0000256" key="2">
    <source>
        <dbReference type="ARBA" id="ARBA00004370"/>
    </source>
</evidence>
<evidence type="ECO:0000256" key="8">
    <source>
        <dbReference type="ARBA" id="ARBA00022967"/>
    </source>
</evidence>
<evidence type="ECO:0000256" key="3">
    <source>
        <dbReference type="ARBA" id="ARBA00005404"/>
    </source>
</evidence>
<evidence type="ECO:0000259" key="15">
    <source>
        <dbReference type="PROSITE" id="PS51085"/>
    </source>
</evidence>
<evidence type="ECO:0000256" key="10">
    <source>
        <dbReference type="ARBA" id="ARBA00023014"/>
    </source>
</evidence>
<keyword evidence="6" id="KW-0874">Quinone</keyword>
<dbReference type="Pfam" id="PF13510">
    <property type="entry name" value="Fer2_4"/>
    <property type="match status" value="1"/>
</dbReference>
<dbReference type="InterPro" id="IPR050123">
    <property type="entry name" value="Prok_molybdopt-oxidoreductase"/>
</dbReference>
<dbReference type="RefSeq" id="WP_183353770.1">
    <property type="nucleotide sequence ID" value="NZ_BLXX01000002.1"/>
</dbReference>
<dbReference type="PROSITE" id="PS51669">
    <property type="entry name" value="4FE4S_MOW_BIS_MGD"/>
    <property type="match status" value="1"/>
</dbReference>
<dbReference type="GO" id="GO:0046872">
    <property type="term" value="F:metal ion binding"/>
    <property type="evidence" value="ECO:0007669"/>
    <property type="project" value="UniProtKB-KW"/>
</dbReference>
<keyword evidence="5" id="KW-0001">2Fe-2S</keyword>
<dbReference type="Gene3D" id="2.20.25.90">
    <property type="entry name" value="ADC-like domains"/>
    <property type="match status" value="1"/>
</dbReference>
<keyword evidence="8" id="KW-1278">Translocase</keyword>
<evidence type="ECO:0000259" key="17">
    <source>
        <dbReference type="PROSITE" id="PS51839"/>
    </source>
</evidence>
<dbReference type="Gene3D" id="3.40.50.740">
    <property type="match status" value="2"/>
</dbReference>
<comment type="similarity">
    <text evidence="3">Belongs to the complex I 75 kDa subunit family.</text>
</comment>
<dbReference type="GO" id="GO:0008137">
    <property type="term" value="F:NADH dehydrogenase (ubiquinone) activity"/>
    <property type="evidence" value="ECO:0007669"/>
    <property type="project" value="InterPro"/>
</dbReference>
<dbReference type="PROSITE" id="PS51085">
    <property type="entry name" value="2FE2S_FER_2"/>
    <property type="match status" value="1"/>
</dbReference>